<dbReference type="PROSITE" id="PS50262">
    <property type="entry name" value="G_PROTEIN_RECEP_F1_2"/>
    <property type="match status" value="1"/>
</dbReference>
<feature type="transmembrane region" description="Helical" evidence="11">
    <location>
        <begin position="135"/>
        <end position="156"/>
    </location>
</feature>
<feature type="transmembrane region" description="Helical" evidence="11">
    <location>
        <begin position="96"/>
        <end position="115"/>
    </location>
</feature>
<evidence type="ECO:0000256" key="8">
    <source>
        <dbReference type="ARBA" id="ARBA00023170"/>
    </source>
</evidence>
<dbReference type="PROSITE" id="PS00237">
    <property type="entry name" value="G_PROTEIN_RECEP_F1_1"/>
    <property type="match status" value="1"/>
</dbReference>
<dbReference type="EMBL" id="GQ397114">
    <property type="protein sequence ID" value="ACV33065.1"/>
    <property type="molecule type" value="mRNA"/>
</dbReference>
<comment type="subcellular location">
    <subcellularLocation>
        <location evidence="1">Cell membrane</location>
        <topology evidence="1">Multi-pass membrane protein</topology>
    </subcellularLocation>
</comment>
<dbReference type="SMART" id="SM01381">
    <property type="entry name" value="7TM_GPCR_Srsx"/>
    <property type="match status" value="1"/>
</dbReference>
<evidence type="ECO:0000256" key="11">
    <source>
        <dbReference type="SAM" id="Phobius"/>
    </source>
</evidence>
<dbReference type="GO" id="GO:0005886">
    <property type="term" value="C:plasma membrane"/>
    <property type="evidence" value="ECO:0007669"/>
    <property type="project" value="UniProtKB-SubCell"/>
</dbReference>
<dbReference type="SUPFAM" id="SSF81321">
    <property type="entry name" value="Family A G protein-coupled receptor-like"/>
    <property type="match status" value="1"/>
</dbReference>
<evidence type="ECO:0000256" key="7">
    <source>
        <dbReference type="ARBA" id="ARBA00023157"/>
    </source>
</evidence>
<evidence type="ECO:0000313" key="13">
    <source>
        <dbReference type="EMBL" id="ACV33065.1"/>
    </source>
</evidence>
<keyword evidence="8 10" id="KW-0675">Receptor</keyword>
<feature type="transmembrane region" description="Helical" evidence="11">
    <location>
        <begin position="177"/>
        <end position="198"/>
    </location>
</feature>
<dbReference type="PANTHER" id="PTHR24248">
    <property type="entry name" value="ADRENERGIC RECEPTOR-RELATED G-PROTEIN COUPLED RECEPTOR"/>
    <property type="match status" value="1"/>
</dbReference>
<dbReference type="PRINTS" id="PR00237">
    <property type="entry name" value="GPCRRHODOPSN"/>
</dbReference>
<proteinExistence type="evidence at transcript level"/>
<evidence type="ECO:0000256" key="3">
    <source>
        <dbReference type="ARBA" id="ARBA00022692"/>
    </source>
</evidence>
<evidence type="ECO:0000259" key="12">
    <source>
        <dbReference type="PROSITE" id="PS50262"/>
    </source>
</evidence>
<evidence type="ECO:0000256" key="10">
    <source>
        <dbReference type="RuleBase" id="RU000688"/>
    </source>
</evidence>
<feature type="transmembrane region" description="Helical" evidence="11">
    <location>
        <begin position="479"/>
        <end position="499"/>
    </location>
</feature>
<evidence type="ECO:0000256" key="6">
    <source>
        <dbReference type="ARBA" id="ARBA00023136"/>
    </source>
</evidence>
<feature type="transmembrane region" description="Helical" evidence="11">
    <location>
        <begin position="56"/>
        <end position="84"/>
    </location>
</feature>
<protein>
    <submittedName>
        <fullName evidence="13">Histamine responsive receptor</fullName>
    </submittedName>
</protein>
<organism evidence="13">
    <name type="scientific">Schistosoma mansoni</name>
    <name type="common">Blood fluke</name>
    <dbReference type="NCBI Taxonomy" id="6183"/>
    <lineage>
        <taxon>Eukaryota</taxon>
        <taxon>Metazoa</taxon>
        <taxon>Spiralia</taxon>
        <taxon>Lophotrochozoa</taxon>
        <taxon>Platyhelminthes</taxon>
        <taxon>Trematoda</taxon>
        <taxon>Digenea</taxon>
        <taxon>Strigeidida</taxon>
        <taxon>Schistosomatoidea</taxon>
        <taxon>Schistosomatidae</taxon>
        <taxon>Schistosoma</taxon>
    </lineage>
</organism>
<keyword evidence="4 11" id="KW-1133">Transmembrane helix</keyword>
<dbReference type="Gene3D" id="1.20.1070.10">
    <property type="entry name" value="Rhodopsin 7-helix transmembrane proteins"/>
    <property type="match status" value="2"/>
</dbReference>
<dbReference type="InterPro" id="IPR017452">
    <property type="entry name" value="GPCR_Rhodpsn_7TM"/>
</dbReference>
<dbReference type="GO" id="GO:0043410">
    <property type="term" value="P:positive regulation of MAPK cascade"/>
    <property type="evidence" value="ECO:0007669"/>
    <property type="project" value="TreeGrafter"/>
</dbReference>
<keyword evidence="2" id="KW-1003">Cell membrane</keyword>
<keyword evidence="5 10" id="KW-0297">G-protein coupled receptor</keyword>
<keyword evidence="9 10" id="KW-0807">Transducer</keyword>
<dbReference type="PANTHER" id="PTHR24248:SF199">
    <property type="entry name" value="IP13425P-RELATED"/>
    <property type="match status" value="1"/>
</dbReference>
<keyword evidence="7" id="KW-1015">Disulfide bond</keyword>
<evidence type="ECO:0000256" key="5">
    <source>
        <dbReference type="ARBA" id="ARBA00023040"/>
    </source>
</evidence>
<sequence length="551" mass="63747">MKQVFLNDNSFRENEYRMETCHANVSCTLSSTNSNFINDLVNLTKVESEMFSEWRFAFNIIIISLQILSDIFIFGGNLLVISAVVTTKGLRRITDLYIVSLALADLLVAVLVLPLSIMRQGYGYWPYESHELCIYWLSLNVFLCSASILNLCCISVDRYIAINYPMKYISKRTRRTAFLMIGGAWIISLLVMVPPIFGLQHHTGVGRCYIRTDAGYRFLTGICIFFVPFLLVGFIYIRIFWVIHRRSRELEFGKFSSNPEEHRFGSFRLLFNPNNIYRHRFVRIKRYLSSVNSNQLRLFVSKCRQCKLCIACTPCERRNNLSKFPVTQSYSQSSMNSFSNERAVQPEWNVSETPKQHTKFIPMFRITMLRRTTKSDLNDFSMCVVHESTENTEAFTSPTAHTKDDIIIEHSLQAVHKTTDASLNDQQNSPQHKNVETQNSQITQNVAAKLKHSNTHTEIQSYRHERLIFNREQKTVKTVATVVCCFILCWLPFAIFHLVEGVCECILSERITMATAWPGYLNSMCNPFIYAFCTKEYASAFKRLLHIGRNI</sequence>
<comment type="similarity">
    <text evidence="10">Belongs to the G-protein coupled receptor 1 family.</text>
</comment>
<feature type="domain" description="G-protein coupled receptors family 1 profile" evidence="12">
    <location>
        <begin position="76"/>
        <end position="530"/>
    </location>
</feature>
<dbReference type="InterPro" id="IPR000276">
    <property type="entry name" value="GPCR_Rhodpsn"/>
</dbReference>
<feature type="transmembrane region" description="Helical" evidence="11">
    <location>
        <begin position="218"/>
        <end position="241"/>
    </location>
</feature>
<dbReference type="AlphaFoldDB" id="C8CG40"/>
<keyword evidence="3 10" id="KW-0812">Transmembrane</keyword>
<dbReference type="Pfam" id="PF00001">
    <property type="entry name" value="7tm_1"/>
    <property type="match status" value="1"/>
</dbReference>
<dbReference type="HOGENOM" id="CLU_009579_11_1_1"/>
<evidence type="ECO:0000256" key="9">
    <source>
        <dbReference type="ARBA" id="ARBA00023224"/>
    </source>
</evidence>
<keyword evidence="6 11" id="KW-0472">Membrane</keyword>
<dbReference type="GO" id="GO:0004993">
    <property type="term" value="F:G protein-coupled serotonin receptor activity"/>
    <property type="evidence" value="ECO:0007669"/>
    <property type="project" value="UniProtKB-ARBA"/>
</dbReference>
<name>C8CG40_SCHMA</name>
<evidence type="ECO:0000256" key="4">
    <source>
        <dbReference type="ARBA" id="ARBA00022989"/>
    </source>
</evidence>
<dbReference type="GO" id="GO:0071880">
    <property type="term" value="P:adenylate cyclase-activating adrenergic receptor signaling pathway"/>
    <property type="evidence" value="ECO:0007669"/>
    <property type="project" value="TreeGrafter"/>
</dbReference>
<accession>C8CG40</accession>
<evidence type="ECO:0000256" key="2">
    <source>
        <dbReference type="ARBA" id="ARBA00022475"/>
    </source>
</evidence>
<evidence type="ECO:0000256" key="1">
    <source>
        <dbReference type="ARBA" id="ARBA00004651"/>
    </source>
</evidence>
<reference evidence="13" key="1">
    <citation type="journal article" date="2010" name="Int. J. Parasitol.">
        <title>Histamine signalling in Schistosoma mansoni: immunolocalisation and characterisation of a new histamine-responsive receptor (SmGPR-2).</title>
        <authorList>
            <person name="El-Shehabi F."/>
            <person name="Ribeiro P."/>
        </authorList>
    </citation>
    <scope>NUCLEOTIDE SEQUENCE</scope>
</reference>